<organism evidence="2">
    <name type="scientific">Brachypodium distachyon</name>
    <name type="common">Purple false brome</name>
    <name type="synonym">Trachynia distachya</name>
    <dbReference type="NCBI Taxonomy" id="15368"/>
    <lineage>
        <taxon>Eukaryota</taxon>
        <taxon>Viridiplantae</taxon>
        <taxon>Streptophyta</taxon>
        <taxon>Embryophyta</taxon>
        <taxon>Tracheophyta</taxon>
        <taxon>Spermatophyta</taxon>
        <taxon>Magnoliopsida</taxon>
        <taxon>Liliopsida</taxon>
        <taxon>Poales</taxon>
        <taxon>Poaceae</taxon>
        <taxon>BOP clade</taxon>
        <taxon>Pooideae</taxon>
        <taxon>Stipodae</taxon>
        <taxon>Brachypodieae</taxon>
        <taxon>Brachypodium</taxon>
    </lineage>
</organism>
<dbReference type="Proteomes" id="UP000008810">
    <property type="component" value="Chromosome 2"/>
</dbReference>
<accession>A0A2K2D9R5</accession>
<dbReference type="EMBL" id="CM000881">
    <property type="protein sequence ID" value="PNT71007.1"/>
    <property type="molecule type" value="Genomic_DNA"/>
</dbReference>
<dbReference type="Gramene" id="PNT71007">
    <property type="protein sequence ID" value="PNT71007"/>
    <property type="gene ID" value="BRADI_2g21275v3"/>
</dbReference>
<keyword evidence="1" id="KW-0812">Transmembrane</keyword>
<dbReference type="EnsemblPlants" id="PNT71007">
    <property type="protein sequence ID" value="PNT71007"/>
    <property type="gene ID" value="BRADI_2g21275v3"/>
</dbReference>
<name>A0A2K2D9R5_BRADI</name>
<dbReference type="AlphaFoldDB" id="A0A2K2D9R5"/>
<evidence type="ECO:0000256" key="1">
    <source>
        <dbReference type="SAM" id="Phobius"/>
    </source>
</evidence>
<dbReference type="InParanoid" id="A0A2K2D9R5"/>
<protein>
    <submittedName>
        <fullName evidence="2 3">Uncharacterized protein</fullName>
    </submittedName>
</protein>
<keyword evidence="1" id="KW-1133">Transmembrane helix</keyword>
<feature type="transmembrane region" description="Helical" evidence="1">
    <location>
        <begin position="33"/>
        <end position="55"/>
    </location>
</feature>
<evidence type="ECO:0000313" key="4">
    <source>
        <dbReference type="Proteomes" id="UP000008810"/>
    </source>
</evidence>
<keyword evidence="1" id="KW-0472">Membrane</keyword>
<sequence length="65" mass="7476">MHCTYNPRDGSKFWSLCQQQLTGKGRCQKKRALGSLHCCHGVHISGVLFFLRLIMKLLLTLKLIF</sequence>
<gene>
    <name evidence="2" type="ORF">BRADI_2g21275v3</name>
</gene>
<reference evidence="2" key="2">
    <citation type="submission" date="2017-06" db="EMBL/GenBank/DDBJ databases">
        <title>WGS assembly of Brachypodium distachyon.</title>
        <authorList>
            <consortium name="The International Brachypodium Initiative"/>
            <person name="Lucas S."/>
            <person name="Harmon-Smith M."/>
            <person name="Lail K."/>
            <person name="Tice H."/>
            <person name="Grimwood J."/>
            <person name="Bruce D."/>
            <person name="Barry K."/>
            <person name="Shu S."/>
            <person name="Lindquist E."/>
            <person name="Wang M."/>
            <person name="Pitluck S."/>
            <person name="Vogel J.P."/>
            <person name="Garvin D.F."/>
            <person name="Mockler T.C."/>
            <person name="Schmutz J."/>
            <person name="Rokhsar D."/>
            <person name="Bevan M.W."/>
        </authorList>
    </citation>
    <scope>NUCLEOTIDE SEQUENCE</scope>
    <source>
        <strain evidence="2">Bd21</strain>
    </source>
</reference>
<evidence type="ECO:0000313" key="2">
    <source>
        <dbReference type="EMBL" id="PNT71007.1"/>
    </source>
</evidence>
<reference evidence="2 3" key="1">
    <citation type="journal article" date="2010" name="Nature">
        <title>Genome sequencing and analysis of the model grass Brachypodium distachyon.</title>
        <authorList>
            <consortium name="International Brachypodium Initiative"/>
        </authorList>
    </citation>
    <scope>NUCLEOTIDE SEQUENCE [LARGE SCALE GENOMIC DNA]</scope>
    <source>
        <strain evidence="2 3">Bd21</strain>
    </source>
</reference>
<evidence type="ECO:0000313" key="3">
    <source>
        <dbReference type="EnsemblPlants" id="PNT71007"/>
    </source>
</evidence>
<proteinExistence type="predicted"/>
<reference evidence="3" key="3">
    <citation type="submission" date="2018-08" db="UniProtKB">
        <authorList>
            <consortium name="EnsemblPlants"/>
        </authorList>
    </citation>
    <scope>IDENTIFICATION</scope>
    <source>
        <strain evidence="3">cv. Bd21</strain>
    </source>
</reference>
<keyword evidence="4" id="KW-1185">Reference proteome</keyword>